<gene>
    <name evidence="1" type="ORF">CKO31_24195</name>
</gene>
<dbReference type="Proteomes" id="UP000748752">
    <property type="component" value="Unassembled WGS sequence"/>
</dbReference>
<comment type="caution">
    <text evidence="1">The sequence shown here is derived from an EMBL/GenBank/DDBJ whole genome shotgun (WGS) entry which is preliminary data.</text>
</comment>
<evidence type="ECO:0000313" key="2">
    <source>
        <dbReference type="Proteomes" id="UP000748752"/>
    </source>
</evidence>
<dbReference type="EMBL" id="NRRV01000117">
    <property type="protein sequence ID" value="MBK1633782.1"/>
    <property type="molecule type" value="Genomic_DNA"/>
</dbReference>
<proteinExistence type="predicted"/>
<reference evidence="1 2" key="1">
    <citation type="journal article" date="2020" name="Microorganisms">
        <title>Osmotic Adaptation and Compatible Solute Biosynthesis of Phototrophic Bacteria as Revealed from Genome Analyses.</title>
        <authorList>
            <person name="Imhoff J.F."/>
            <person name="Rahn T."/>
            <person name="Kunzel S."/>
            <person name="Keller A."/>
            <person name="Neulinger S.C."/>
        </authorList>
    </citation>
    <scope>NUCLEOTIDE SEQUENCE [LARGE SCALE GENOMIC DNA]</scope>
    <source>
        <strain evidence="1 2">DSM 6210</strain>
    </source>
</reference>
<keyword evidence="2" id="KW-1185">Reference proteome</keyword>
<organism evidence="1 2">
    <name type="scientific">Thiohalocapsa halophila</name>
    <dbReference type="NCBI Taxonomy" id="69359"/>
    <lineage>
        <taxon>Bacteria</taxon>
        <taxon>Pseudomonadati</taxon>
        <taxon>Pseudomonadota</taxon>
        <taxon>Gammaproteobacteria</taxon>
        <taxon>Chromatiales</taxon>
        <taxon>Chromatiaceae</taxon>
        <taxon>Thiohalocapsa</taxon>
    </lineage>
</organism>
<accession>A0ABS1CPB5</accession>
<protein>
    <submittedName>
        <fullName evidence="1">Uncharacterized protein</fullName>
    </submittedName>
</protein>
<feature type="non-terminal residue" evidence="1">
    <location>
        <position position="74"/>
    </location>
</feature>
<evidence type="ECO:0000313" key="1">
    <source>
        <dbReference type="EMBL" id="MBK1633782.1"/>
    </source>
</evidence>
<sequence length="74" mass="8293">MPKPIPLPRIRYRVVGQDDYMLNIDVTEAGHFVIDAGDYTSHKPTEGTLTRPQAEELVALFGQLGPPREHPARI</sequence>
<name>A0ABS1CPB5_9GAMM</name>